<gene>
    <name evidence="2" type="ORF">HMPREF1092_03059</name>
</gene>
<dbReference type="Proteomes" id="UP000013097">
    <property type="component" value="Unassembled WGS sequence"/>
</dbReference>
<dbReference type="Pfam" id="PF02811">
    <property type="entry name" value="PHP"/>
    <property type="match status" value="1"/>
</dbReference>
<dbReference type="EMBL" id="AGYT01000019">
    <property type="protein sequence ID" value="ENY99922.1"/>
    <property type="molecule type" value="Genomic_DNA"/>
</dbReference>
<dbReference type="InterPro" id="IPR003141">
    <property type="entry name" value="Pol/His_phosphatase_N"/>
</dbReference>
<dbReference type="RefSeq" id="WP_002599499.1">
    <property type="nucleotide sequence ID" value="NZ_KB850958.1"/>
</dbReference>
<dbReference type="CDD" id="cd07438">
    <property type="entry name" value="PHP_HisPPase_AMP"/>
    <property type="match status" value="1"/>
</dbReference>
<dbReference type="HOGENOM" id="CLU_067347_1_0_9"/>
<accession>N9XJP1</accession>
<protein>
    <recommendedName>
        <fullName evidence="1">Polymerase/histidinol phosphatase N-terminal domain-containing protein</fullName>
    </recommendedName>
</protein>
<keyword evidence="3" id="KW-1185">Reference proteome</keyword>
<organism evidence="2 3">
    <name type="scientific">Clostridium thermobutyricum</name>
    <dbReference type="NCBI Taxonomy" id="29372"/>
    <lineage>
        <taxon>Bacteria</taxon>
        <taxon>Bacillati</taxon>
        <taxon>Bacillota</taxon>
        <taxon>Clostridia</taxon>
        <taxon>Eubacteriales</taxon>
        <taxon>Clostridiaceae</taxon>
        <taxon>Clostridium</taxon>
    </lineage>
</organism>
<dbReference type="PANTHER" id="PTHR42924:SF3">
    <property type="entry name" value="POLYMERASE_HISTIDINOL PHOSPHATASE N-TERMINAL DOMAIN-CONTAINING PROTEIN"/>
    <property type="match status" value="1"/>
</dbReference>
<evidence type="ECO:0000313" key="3">
    <source>
        <dbReference type="Proteomes" id="UP000013097"/>
    </source>
</evidence>
<comment type="caution">
    <text evidence="2">The sequence shown here is derived from an EMBL/GenBank/DDBJ whole genome shotgun (WGS) entry which is preliminary data.</text>
</comment>
<dbReference type="GO" id="GO:0035312">
    <property type="term" value="F:5'-3' DNA exonuclease activity"/>
    <property type="evidence" value="ECO:0007669"/>
    <property type="project" value="TreeGrafter"/>
</dbReference>
<dbReference type="InterPro" id="IPR052018">
    <property type="entry name" value="PHP_domain"/>
</dbReference>
<proteinExistence type="predicted"/>
<dbReference type="InterPro" id="IPR016195">
    <property type="entry name" value="Pol/histidinol_Pase-like"/>
</dbReference>
<evidence type="ECO:0000259" key="1">
    <source>
        <dbReference type="SMART" id="SM00481"/>
    </source>
</evidence>
<dbReference type="eggNOG" id="COG0613">
    <property type="taxonomic scope" value="Bacteria"/>
</dbReference>
<reference evidence="2 3" key="1">
    <citation type="submission" date="2013-01" db="EMBL/GenBank/DDBJ databases">
        <title>The Genome Sequence of Clostridium colicanis 209318.</title>
        <authorList>
            <consortium name="The Broad Institute Genome Sequencing Platform"/>
            <person name="Earl A."/>
            <person name="Ward D."/>
            <person name="Feldgarden M."/>
            <person name="Gevers D."/>
            <person name="Courvalin P."/>
            <person name="Lambert T."/>
            <person name="Walker B."/>
            <person name="Young S.K."/>
            <person name="Zeng Q."/>
            <person name="Gargeya S."/>
            <person name="Fitzgerald M."/>
            <person name="Haas B."/>
            <person name="Abouelleil A."/>
            <person name="Alvarado L."/>
            <person name="Arachchi H.M."/>
            <person name="Berlin A.M."/>
            <person name="Chapman S.B."/>
            <person name="Dewar J."/>
            <person name="Goldberg J."/>
            <person name="Griggs A."/>
            <person name="Gujja S."/>
            <person name="Hansen M."/>
            <person name="Howarth C."/>
            <person name="Imamovic A."/>
            <person name="Larimer J."/>
            <person name="McCowan C."/>
            <person name="Murphy C."/>
            <person name="Neiman D."/>
            <person name="Pearson M."/>
            <person name="Priest M."/>
            <person name="Roberts A."/>
            <person name="Saif S."/>
            <person name="Shea T."/>
            <person name="Sisk P."/>
            <person name="Sykes S."/>
            <person name="Wortman J."/>
            <person name="Nusbaum C."/>
            <person name="Birren B."/>
        </authorList>
    </citation>
    <scope>NUCLEOTIDE SEQUENCE [LARGE SCALE GENOMIC DNA]</scope>
    <source>
        <strain evidence="2 3">209318</strain>
    </source>
</reference>
<dbReference type="Gene3D" id="3.20.20.140">
    <property type="entry name" value="Metal-dependent hydrolases"/>
    <property type="match status" value="1"/>
</dbReference>
<dbReference type="SMART" id="SM00481">
    <property type="entry name" value="POLIIIAc"/>
    <property type="match status" value="1"/>
</dbReference>
<dbReference type="Gene3D" id="1.10.150.650">
    <property type="match status" value="1"/>
</dbReference>
<dbReference type="PANTHER" id="PTHR42924">
    <property type="entry name" value="EXONUCLEASE"/>
    <property type="match status" value="1"/>
</dbReference>
<dbReference type="SUPFAM" id="SSF89550">
    <property type="entry name" value="PHP domain-like"/>
    <property type="match status" value="1"/>
</dbReference>
<feature type="domain" description="Polymerase/histidinol phosphatase N-terminal" evidence="1">
    <location>
        <begin position="3"/>
        <end position="68"/>
    </location>
</feature>
<dbReference type="PATRIC" id="fig|999411.4.peg.2973"/>
<dbReference type="AlphaFoldDB" id="N9XJP1"/>
<name>N9XJP1_9CLOT</name>
<dbReference type="GO" id="GO:0004534">
    <property type="term" value="F:5'-3' RNA exonuclease activity"/>
    <property type="evidence" value="ECO:0007669"/>
    <property type="project" value="TreeGrafter"/>
</dbReference>
<sequence length="268" mass="30451">MKIDMHIHSNISDGTDSIEKILDKAKEKGLEGIALTNHDTIKGLDEAVEIGNEKGIKVIKGVEISAYDFRGKKKVHILGYNFNEGKNIERLCKNIRKDRNENSLWQLENLEKLGYKIDKENILRKCEKSNVLYKQHIVEELIDKGYTDRIYGELYRKLFKNGGKLDRDIKYISALEAVEAIKKDGGIAILAHPGELDSYRIIGKLVSGGLDGIEFNHPSHSCWDKERISVFARQYDLILTGGSDYHGFYGESELGSELCPNNYLEVFI</sequence>
<dbReference type="InterPro" id="IPR004013">
    <property type="entry name" value="PHP_dom"/>
</dbReference>
<evidence type="ECO:0000313" key="2">
    <source>
        <dbReference type="EMBL" id="ENY99922.1"/>
    </source>
</evidence>